<evidence type="ECO:0000313" key="2">
    <source>
        <dbReference type="Proteomes" id="UP001076974"/>
    </source>
</evidence>
<name>A0AAJ1GCP6_MEDGN</name>
<accession>A0AAJ1GCP6</accession>
<protein>
    <submittedName>
        <fullName evidence="1">Uncharacterized protein</fullName>
    </submittedName>
</protein>
<gene>
    <name evidence="1" type="ORF">OZZ16_07795</name>
</gene>
<proteinExistence type="predicted"/>
<comment type="caution">
    <text evidence="1">The sequence shown here is derived from an EMBL/GenBank/DDBJ whole genome shotgun (WGS) entry which is preliminary data.</text>
</comment>
<organism evidence="1 2">
    <name type="scientific">Mediterraneibacter gnavus</name>
    <name type="common">Ruminococcus gnavus</name>
    <dbReference type="NCBI Taxonomy" id="33038"/>
    <lineage>
        <taxon>Bacteria</taxon>
        <taxon>Bacillati</taxon>
        <taxon>Bacillota</taxon>
        <taxon>Clostridia</taxon>
        <taxon>Lachnospirales</taxon>
        <taxon>Lachnospiraceae</taxon>
        <taxon>Mediterraneibacter</taxon>
    </lineage>
</organism>
<dbReference type="AlphaFoldDB" id="A0AAJ1GCP6"/>
<sequence length="47" mass="5779">MKYYGLIFWFKDFRIKSSDEFKAFERKSLEKGEKVVKWSDVLNKENI</sequence>
<evidence type="ECO:0000313" key="1">
    <source>
        <dbReference type="EMBL" id="MCZ0689820.1"/>
    </source>
</evidence>
<dbReference type="EMBL" id="JAPRBD010000006">
    <property type="protein sequence ID" value="MCZ0689820.1"/>
    <property type="molecule type" value="Genomic_DNA"/>
</dbReference>
<reference evidence="1" key="1">
    <citation type="submission" date="2022-11" db="EMBL/GenBank/DDBJ databases">
        <title>Temperate bacteriophages infecting mucin-degrading bacterium Ruminococcus gnavus from the human gut.</title>
        <authorList>
            <person name="Buttimer C."/>
        </authorList>
    </citation>
    <scope>NUCLEOTIDE SEQUENCE</scope>
    <source>
        <strain evidence="1">CCUG 52279</strain>
    </source>
</reference>
<dbReference type="Proteomes" id="UP001076974">
    <property type="component" value="Unassembled WGS sequence"/>
</dbReference>